<keyword evidence="12" id="KW-1185">Reference proteome</keyword>
<dbReference type="SUPFAM" id="SSF50182">
    <property type="entry name" value="Sm-like ribonucleoproteins"/>
    <property type="match status" value="1"/>
</dbReference>
<keyword evidence="4 7" id="KW-0812">Transmembrane</keyword>
<dbReference type="SUPFAM" id="SSF82861">
    <property type="entry name" value="Mechanosensitive channel protein MscS (YggB), transmembrane region"/>
    <property type="match status" value="1"/>
</dbReference>
<dbReference type="SUPFAM" id="SSF82689">
    <property type="entry name" value="Mechanosensitive channel protein MscS (YggB), C-terminal domain"/>
    <property type="match status" value="1"/>
</dbReference>
<dbReference type="Gene3D" id="1.10.287.1260">
    <property type="match status" value="1"/>
</dbReference>
<protein>
    <submittedName>
        <fullName evidence="11">Mechanosensitive ion channel</fullName>
    </submittedName>
</protein>
<sequence>MPTPHWPLPTPPAAVPQGLTDVIPPPPPDVMDVVKWAPACVNDAGSWCAAVYQWTHSDALARSADVVIDRAFSVLLIVVVALIARALLHRAITKLVRGAANGRALVPQSLRRRARELAGSMLSERRNQRAETIGSVLRSITSVMVLLIASVMILAEFGLNLGPILASAGIVGVAIGFGAQNLVRDFLSGMFMLLEDQYGVGDVVDVGPASGTVESVGLRITTLRDVRGTVWHVRNGEIQRVGNKSQGYAVAVVDLPLAHSADIQAAEEITARVAGEVAETDEVAEQLLEPPVVLGVDSVTVEGITLRLTAKTRPGQQWLVQRAMNAAITSAFVQADIERPHAAGPATNGPTRSER</sequence>
<accession>A0ABP9RDQ4</accession>
<feature type="domain" description="Mechanosensitive ion channel MscS C-terminal" evidence="9">
    <location>
        <begin position="252"/>
        <end position="338"/>
    </location>
</feature>
<keyword evidence="6 7" id="KW-0472">Membrane</keyword>
<feature type="domain" description="Mechanosensitive ion channel MscS" evidence="8">
    <location>
        <begin position="181"/>
        <end position="239"/>
    </location>
</feature>
<dbReference type="Pfam" id="PF21088">
    <property type="entry name" value="MS_channel_1st"/>
    <property type="match status" value="1"/>
</dbReference>
<name>A0ABP9RDQ4_9PSEU</name>
<evidence type="ECO:0000259" key="8">
    <source>
        <dbReference type="Pfam" id="PF00924"/>
    </source>
</evidence>
<evidence type="ECO:0000256" key="5">
    <source>
        <dbReference type="ARBA" id="ARBA00022989"/>
    </source>
</evidence>
<evidence type="ECO:0000256" key="3">
    <source>
        <dbReference type="ARBA" id="ARBA00022475"/>
    </source>
</evidence>
<dbReference type="InterPro" id="IPR006685">
    <property type="entry name" value="MscS_channel_2nd"/>
</dbReference>
<dbReference type="Gene3D" id="2.30.30.60">
    <property type="match status" value="1"/>
</dbReference>
<dbReference type="Proteomes" id="UP001428817">
    <property type="component" value="Unassembled WGS sequence"/>
</dbReference>
<evidence type="ECO:0000256" key="6">
    <source>
        <dbReference type="ARBA" id="ARBA00023136"/>
    </source>
</evidence>
<evidence type="ECO:0000313" key="12">
    <source>
        <dbReference type="Proteomes" id="UP001428817"/>
    </source>
</evidence>
<keyword evidence="5 7" id="KW-1133">Transmembrane helix</keyword>
<reference evidence="12" key="1">
    <citation type="journal article" date="2019" name="Int. J. Syst. Evol. Microbiol.">
        <title>The Global Catalogue of Microorganisms (GCM) 10K type strain sequencing project: providing services to taxonomists for standard genome sequencing and annotation.</title>
        <authorList>
            <consortium name="The Broad Institute Genomics Platform"/>
            <consortium name="The Broad Institute Genome Sequencing Center for Infectious Disease"/>
            <person name="Wu L."/>
            <person name="Ma J."/>
        </authorList>
    </citation>
    <scope>NUCLEOTIDE SEQUENCE [LARGE SCALE GENOMIC DNA]</scope>
    <source>
        <strain evidence="12">JCM 18303</strain>
    </source>
</reference>
<evidence type="ECO:0000256" key="2">
    <source>
        <dbReference type="ARBA" id="ARBA00008017"/>
    </source>
</evidence>
<evidence type="ECO:0000256" key="7">
    <source>
        <dbReference type="SAM" id="Phobius"/>
    </source>
</evidence>
<dbReference type="InterPro" id="IPR045276">
    <property type="entry name" value="YbiO_bact"/>
</dbReference>
<dbReference type="InterPro" id="IPR011014">
    <property type="entry name" value="MscS_channel_TM-2"/>
</dbReference>
<evidence type="ECO:0000259" key="9">
    <source>
        <dbReference type="Pfam" id="PF21082"/>
    </source>
</evidence>
<evidence type="ECO:0000313" key="11">
    <source>
        <dbReference type="EMBL" id="GAA5175524.1"/>
    </source>
</evidence>
<dbReference type="InterPro" id="IPR049142">
    <property type="entry name" value="MS_channel_1st"/>
</dbReference>
<dbReference type="Pfam" id="PF21082">
    <property type="entry name" value="MS_channel_3rd"/>
    <property type="match status" value="1"/>
</dbReference>
<dbReference type="Pfam" id="PF00924">
    <property type="entry name" value="MS_channel_2nd"/>
    <property type="match status" value="1"/>
</dbReference>
<organism evidence="11 12">
    <name type="scientific">Pseudonocardia eucalypti</name>
    <dbReference type="NCBI Taxonomy" id="648755"/>
    <lineage>
        <taxon>Bacteria</taxon>
        <taxon>Bacillati</taxon>
        <taxon>Actinomycetota</taxon>
        <taxon>Actinomycetes</taxon>
        <taxon>Pseudonocardiales</taxon>
        <taxon>Pseudonocardiaceae</taxon>
        <taxon>Pseudonocardia</taxon>
    </lineage>
</organism>
<evidence type="ECO:0000256" key="4">
    <source>
        <dbReference type="ARBA" id="ARBA00022692"/>
    </source>
</evidence>
<dbReference type="InterPro" id="IPR023408">
    <property type="entry name" value="MscS_beta-dom_sf"/>
</dbReference>
<gene>
    <name evidence="11" type="ORF">GCM10023321_81770</name>
</gene>
<feature type="transmembrane region" description="Helical" evidence="7">
    <location>
        <begin position="135"/>
        <end position="155"/>
    </location>
</feature>
<comment type="similarity">
    <text evidence="2">Belongs to the MscS (TC 1.A.23) family.</text>
</comment>
<dbReference type="EMBL" id="BAABJP010000066">
    <property type="protein sequence ID" value="GAA5175524.1"/>
    <property type="molecule type" value="Genomic_DNA"/>
</dbReference>
<evidence type="ECO:0000259" key="10">
    <source>
        <dbReference type="Pfam" id="PF21088"/>
    </source>
</evidence>
<feature type="domain" description="Mechanosensitive ion channel transmembrane helices 2/3" evidence="10">
    <location>
        <begin position="140"/>
        <end position="180"/>
    </location>
</feature>
<feature type="transmembrane region" description="Helical" evidence="7">
    <location>
        <begin position="161"/>
        <end position="183"/>
    </location>
</feature>
<dbReference type="InterPro" id="IPR049278">
    <property type="entry name" value="MS_channel_C"/>
</dbReference>
<dbReference type="InterPro" id="IPR010920">
    <property type="entry name" value="LSM_dom_sf"/>
</dbReference>
<comment type="subcellular location">
    <subcellularLocation>
        <location evidence="1">Cell membrane</location>
        <topology evidence="1">Multi-pass membrane protein</topology>
    </subcellularLocation>
</comment>
<proteinExistence type="inferred from homology"/>
<comment type="caution">
    <text evidence="11">The sequence shown here is derived from an EMBL/GenBank/DDBJ whole genome shotgun (WGS) entry which is preliminary data.</text>
</comment>
<dbReference type="PANTHER" id="PTHR30460:SF0">
    <property type="entry name" value="MODERATE CONDUCTANCE MECHANOSENSITIVE CHANNEL YBIO"/>
    <property type="match status" value="1"/>
</dbReference>
<evidence type="ECO:0000256" key="1">
    <source>
        <dbReference type="ARBA" id="ARBA00004651"/>
    </source>
</evidence>
<feature type="transmembrane region" description="Helical" evidence="7">
    <location>
        <begin position="71"/>
        <end position="88"/>
    </location>
</feature>
<dbReference type="PANTHER" id="PTHR30460">
    <property type="entry name" value="MODERATE CONDUCTANCE MECHANOSENSITIVE CHANNEL YBIO"/>
    <property type="match status" value="1"/>
</dbReference>
<dbReference type="InterPro" id="IPR011066">
    <property type="entry name" value="MscS_channel_C_sf"/>
</dbReference>
<dbReference type="Gene3D" id="3.30.70.100">
    <property type="match status" value="1"/>
</dbReference>
<keyword evidence="3" id="KW-1003">Cell membrane</keyword>